<feature type="transmembrane region" description="Helical" evidence="12">
    <location>
        <begin position="115"/>
        <end position="140"/>
    </location>
</feature>
<evidence type="ECO:0000259" key="13">
    <source>
        <dbReference type="Pfam" id="PF00999"/>
    </source>
</evidence>
<accession>A0A9C7UNS8</accession>
<dbReference type="GO" id="GO:0015386">
    <property type="term" value="F:potassium:proton antiporter activity"/>
    <property type="evidence" value="ECO:0007669"/>
    <property type="project" value="TreeGrafter"/>
</dbReference>
<evidence type="ECO:0000256" key="1">
    <source>
        <dbReference type="ARBA" id="ARBA00004651"/>
    </source>
</evidence>
<dbReference type="Pfam" id="PF00999">
    <property type="entry name" value="Na_H_Exchanger"/>
    <property type="match status" value="1"/>
</dbReference>
<evidence type="ECO:0000256" key="9">
    <source>
        <dbReference type="ARBA" id="ARBA00023136"/>
    </source>
</evidence>
<organism evidence="14 15">
    <name type="scientific">Galdieria partita</name>
    <dbReference type="NCBI Taxonomy" id="83374"/>
    <lineage>
        <taxon>Eukaryota</taxon>
        <taxon>Rhodophyta</taxon>
        <taxon>Bangiophyceae</taxon>
        <taxon>Galdieriales</taxon>
        <taxon>Galdieriaceae</taxon>
        <taxon>Galdieria</taxon>
    </lineage>
</organism>
<keyword evidence="5 12" id="KW-0812">Transmembrane</keyword>
<evidence type="ECO:0000256" key="10">
    <source>
        <dbReference type="ARBA" id="ARBA00023201"/>
    </source>
</evidence>
<dbReference type="Gene3D" id="6.10.140.1330">
    <property type="match status" value="1"/>
</dbReference>
<evidence type="ECO:0000256" key="6">
    <source>
        <dbReference type="ARBA" id="ARBA00022989"/>
    </source>
</evidence>
<evidence type="ECO:0000256" key="3">
    <source>
        <dbReference type="ARBA" id="ARBA00022449"/>
    </source>
</evidence>
<dbReference type="PANTHER" id="PTHR10110:SF195">
    <property type="entry name" value="NA(+)_H(+) ANTIPORTER NHAS2"/>
    <property type="match status" value="1"/>
</dbReference>
<keyword evidence="6 12" id="KW-1133">Transmembrane helix</keyword>
<feature type="transmembrane region" description="Helical" evidence="12">
    <location>
        <begin position="314"/>
        <end position="330"/>
    </location>
</feature>
<sequence length="542" mass="60271">MKPDTDFVGPQPNDFVDALTMLLLLILLLRWLNKRTFNIPDSIALSLSAVTSSILAILVNRLFPHIFIPGLNLDRFRHFTVSFPSFVLDSALGFLLFADAAELDIISLRRTVEIIFSLAVFTTLLASFLNASFLFILLTATANPLPFAHCLLFGAIISPTDPIAVNGILKSNKSLLPKLQRFIINGEALFNDAVAVVLFTGLRRWIRSPHKVGMGYFVDMVFREVLLGIVIGLVLGYLAYYLLQNIKDKILEANVTIVLVLMINMTAKYLGASIPLASVVAGLIIGNYGTIFAMSSSKSFHWLWQLISDNLNSILYLLMGFISIVLVTLPESKGSYGANIYYGIFLAMIPLSLFARFLSIFIPLQCLKFLYLLRGQRLHPALRNAIPFRFIGVLTWSGMKGTISVALALSLSEDIESRNLIFQLCYLLVCFSTVVQGLFYEPVIRWLTPPISVSVPQLMTSEEKSLLSVSGSIPMILEKDVPKKDQIHREKTPQLEPLPSLSDMIRSVGLVAVALHENQRESSAQSLQNNATQKKLSITKNR</sequence>
<keyword evidence="3" id="KW-0050">Antiport</keyword>
<dbReference type="OrthoDB" id="196264at2759"/>
<evidence type="ECO:0000256" key="8">
    <source>
        <dbReference type="ARBA" id="ARBA00023065"/>
    </source>
</evidence>
<keyword evidence="2" id="KW-0813">Transport</keyword>
<dbReference type="AlphaFoldDB" id="A0A9C7UNS8"/>
<keyword evidence="10" id="KW-0739">Sodium transport</keyword>
<dbReference type="GO" id="GO:0098719">
    <property type="term" value="P:sodium ion import across plasma membrane"/>
    <property type="evidence" value="ECO:0007669"/>
    <property type="project" value="TreeGrafter"/>
</dbReference>
<feature type="region of interest" description="Disordered" evidence="11">
    <location>
        <begin position="520"/>
        <end position="542"/>
    </location>
</feature>
<reference evidence="14" key="1">
    <citation type="journal article" date="2022" name="Proc. Natl. Acad. Sci. U.S.A.">
        <title>Life cycle and functional genomics of the unicellular red alga Galdieria for elucidating algal and plant evolution and industrial use.</title>
        <authorList>
            <person name="Hirooka S."/>
            <person name="Itabashi T."/>
            <person name="Ichinose T.M."/>
            <person name="Onuma R."/>
            <person name="Fujiwara T."/>
            <person name="Yamashita S."/>
            <person name="Jong L.W."/>
            <person name="Tomita R."/>
            <person name="Iwane A.H."/>
            <person name="Miyagishima S.Y."/>
        </authorList>
    </citation>
    <scope>NUCLEOTIDE SEQUENCE</scope>
    <source>
        <strain evidence="14">NBRC 102759</strain>
    </source>
</reference>
<dbReference type="Proteomes" id="UP001061958">
    <property type="component" value="Unassembled WGS sequence"/>
</dbReference>
<evidence type="ECO:0000256" key="12">
    <source>
        <dbReference type="SAM" id="Phobius"/>
    </source>
</evidence>
<feature type="transmembrane region" description="Helical" evidence="12">
    <location>
        <begin position="226"/>
        <end position="243"/>
    </location>
</feature>
<feature type="transmembrane region" description="Helical" evidence="12">
    <location>
        <begin position="189"/>
        <end position="206"/>
    </location>
</feature>
<feature type="transmembrane region" description="Helical" evidence="12">
    <location>
        <begin position="44"/>
        <end position="63"/>
    </location>
</feature>
<evidence type="ECO:0000313" key="14">
    <source>
        <dbReference type="EMBL" id="GJQ09787.1"/>
    </source>
</evidence>
<dbReference type="InterPro" id="IPR018422">
    <property type="entry name" value="Cation/H_exchanger_CPA1"/>
</dbReference>
<dbReference type="GO" id="GO:0015385">
    <property type="term" value="F:sodium:proton antiporter activity"/>
    <property type="evidence" value="ECO:0007669"/>
    <property type="project" value="InterPro"/>
</dbReference>
<protein>
    <recommendedName>
        <fullName evidence="13">Cation/H+ exchanger transmembrane domain-containing protein</fullName>
    </recommendedName>
</protein>
<feature type="transmembrane region" description="Helical" evidence="12">
    <location>
        <begin position="342"/>
        <end position="367"/>
    </location>
</feature>
<feature type="transmembrane region" description="Helical" evidence="12">
    <location>
        <begin position="83"/>
        <end position="103"/>
    </location>
</feature>
<feature type="compositionally biased region" description="Polar residues" evidence="11">
    <location>
        <begin position="521"/>
        <end position="542"/>
    </location>
</feature>
<keyword evidence="9 12" id="KW-0472">Membrane</keyword>
<reference evidence="14" key="2">
    <citation type="submission" date="2022-01" db="EMBL/GenBank/DDBJ databases">
        <authorList>
            <person name="Hirooka S."/>
            <person name="Miyagishima S.Y."/>
        </authorList>
    </citation>
    <scope>NUCLEOTIDE SEQUENCE</scope>
    <source>
        <strain evidence="14">NBRC 102759</strain>
    </source>
</reference>
<keyword evidence="15" id="KW-1185">Reference proteome</keyword>
<evidence type="ECO:0000313" key="15">
    <source>
        <dbReference type="Proteomes" id="UP001061958"/>
    </source>
</evidence>
<dbReference type="EMBL" id="BQMJ01000011">
    <property type="protein sequence ID" value="GJQ09787.1"/>
    <property type="molecule type" value="Genomic_DNA"/>
</dbReference>
<feature type="transmembrane region" description="Helical" evidence="12">
    <location>
        <begin position="146"/>
        <end position="169"/>
    </location>
</feature>
<evidence type="ECO:0000256" key="4">
    <source>
        <dbReference type="ARBA" id="ARBA00022475"/>
    </source>
</evidence>
<gene>
    <name evidence="14" type="ORF">GpartN1_g1578.t1</name>
</gene>
<dbReference type="GO" id="GO:0051453">
    <property type="term" value="P:regulation of intracellular pH"/>
    <property type="evidence" value="ECO:0007669"/>
    <property type="project" value="TreeGrafter"/>
</dbReference>
<evidence type="ECO:0000256" key="5">
    <source>
        <dbReference type="ARBA" id="ARBA00022692"/>
    </source>
</evidence>
<keyword evidence="4" id="KW-1003">Cell membrane</keyword>
<evidence type="ECO:0000256" key="11">
    <source>
        <dbReference type="SAM" id="MobiDB-lite"/>
    </source>
</evidence>
<proteinExistence type="predicted"/>
<evidence type="ECO:0000256" key="7">
    <source>
        <dbReference type="ARBA" id="ARBA00023053"/>
    </source>
</evidence>
<name>A0A9C7UNS8_9RHOD</name>
<feature type="transmembrane region" description="Helical" evidence="12">
    <location>
        <begin position="273"/>
        <end position="293"/>
    </location>
</feature>
<keyword evidence="7" id="KW-0915">Sodium</keyword>
<dbReference type="InterPro" id="IPR006153">
    <property type="entry name" value="Cation/H_exchanger_TM"/>
</dbReference>
<comment type="subcellular location">
    <subcellularLocation>
        <location evidence="1">Cell membrane</location>
        <topology evidence="1">Multi-pass membrane protein</topology>
    </subcellularLocation>
</comment>
<keyword evidence="8" id="KW-0406">Ion transport</keyword>
<comment type="caution">
    <text evidence="14">The sequence shown here is derived from an EMBL/GenBank/DDBJ whole genome shotgun (WGS) entry which is preliminary data.</text>
</comment>
<dbReference type="PANTHER" id="PTHR10110">
    <property type="entry name" value="SODIUM/HYDROGEN EXCHANGER"/>
    <property type="match status" value="1"/>
</dbReference>
<evidence type="ECO:0000256" key="2">
    <source>
        <dbReference type="ARBA" id="ARBA00022448"/>
    </source>
</evidence>
<feature type="domain" description="Cation/H+ exchanger transmembrane" evidence="13">
    <location>
        <begin position="24"/>
        <end position="446"/>
    </location>
</feature>
<feature type="transmembrane region" description="Helical" evidence="12">
    <location>
        <begin position="15"/>
        <end position="32"/>
    </location>
</feature>
<dbReference type="GO" id="GO:0005886">
    <property type="term" value="C:plasma membrane"/>
    <property type="evidence" value="ECO:0007669"/>
    <property type="project" value="UniProtKB-SubCell"/>
</dbReference>